<dbReference type="AlphaFoldDB" id="A0A849SRD7"/>
<dbReference type="InterPro" id="IPR003115">
    <property type="entry name" value="ParB_N"/>
</dbReference>
<dbReference type="Gene3D" id="1.10.10.730">
    <property type="entry name" value="KorB DNA-binding domain"/>
    <property type="match status" value="1"/>
</dbReference>
<evidence type="ECO:0000313" key="6">
    <source>
        <dbReference type="Proteomes" id="UP000580839"/>
    </source>
</evidence>
<sequence length="299" mass="33047">MLDLAVQGVQGTLARPTELPAVELSVIERDGVRSKLRLDRSTGTLPLKYVKPDPNQPRQVDTHAPDFADLVSSIREHGVIQPITVRYVEGDDYFKIVAGERRYRAASAAGLSEIPAVVKDLDDTNAAIQQIEENLHRTNLNPLDEAAAIRRLMSAKDYTQRQVASKIHKPESYVSQLLAVEERLTRHEKAAIVKLRPDEAPGRTLIYAALRAPDPETRQALLFGKVSGKTITVAQARATLAEKKRRAGGRPRAAVVQISVEDIGAVVTIRFAKRTRVADDDVAYALEAARATFRRHERG</sequence>
<keyword evidence="3" id="KW-0238">DNA-binding</keyword>
<comment type="similarity">
    <text evidence="1">Belongs to the ParB family.</text>
</comment>
<comment type="caution">
    <text evidence="5">The sequence shown here is derived from an EMBL/GenBank/DDBJ whole genome shotgun (WGS) entry which is preliminary data.</text>
</comment>
<protein>
    <submittedName>
        <fullName evidence="5">ParB/RepB/Spo0J family partition protein</fullName>
    </submittedName>
</protein>
<dbReference type="Pfam" id="PF17762">
    <property type="entry name" value="HTH_ParB"/>
    <property type="match status" value="1"/>
</dbReference>
<dbReference type="InterPro" id="IPR041468">
    <property type="entry name" value="HTH_ParB/Spo0J"/>
</dbReference>
<dbReference type="InterPro" id="IPR004437">
    <property type="entry name" value="ParB/RepB/Spo0J"/>
</dbReference>
<gene>
    <name evidence="5" type="ORF">HOP12_15540</name>
</gene>
<dbReference type="Proteomes" id="UP000580839">
    <property type="component" value="Unassembled WGS sequence"/>
</dbReference>
<keyword evidence="2" id="KW-0159">Chromosome partition</keyword>
<organism evidence="5 6">
    <name type="scientific">Eiseniibacteriota bacterium</name>
    <dbReference type="NCBI Taxonomy" id="2212470"/>
    <lineage>
        <taxon>Bacteria</taxon>
        <taxon>Candidatus Eiseniibacteriota</taxon>
    </lineage>
</organism>
<dbReference type="InterPro" id="IPR036086">
    <property type="entry name" value="ParB/Sulfiredoxin_sf"/>
</dbReference>
<dbReference type="GO" id="GO:0003677">
    <property type="term" value="F:DNA binding"/>
    <property type="evidence" value="ECO:0007669"/>
    <property type="project" value="UniProtKB-KW"/>
</dbReference>
<dbReference type="Gene3D" id="3.90.1530.30">
    <property type="match status" value="1"/>
</dbReference>
<dbReference type="SMART" id="SM00470">
    <property type="entry name" value="ParB"/>
    <property type="match status" value="1"/>
</dbReference>
<accession>A0A849SRD7</accession>
<feature type="domain" description="HTH cro/C1-type" evidence="4">
    <location>
        <begin position="149"/>
        <end position="177"/>
    </location>
</feature>
<dbReference type="EMBL" id="JABFRW010000201">
    <property type="protein sequence ID" value="NOT35557.1"/>
    <property type="molecule type" value="Genomic_DNA"/>
</dbReference>
<dbReference type="InterPro" id="IPR001387">
    <property type="entry name" value="Cro/C1-type_HTH"/>
</dbReference>
<proteinExistence type="inferred from homology"/>
<reference evidence="5 6" key="1">
    <citation type="submission" date="2020-04" db="EMBL/GenBank/DDBJ databases">
        <title>Metagenomic profiling of ammonia- and methane-oxidizing microorganisms in a Dutch drinking water treatment plant.</title>
        <authorList>
            <person name="Poghosyan L."/>
            <person name="Leucker S."/>
        </authorList>
    </citation>
    <scope>NUCLEOTIDE SEQUENCE [LARGE SCALE GENOMIC DNA]</scope>
    <source>
        <strain evidence="5">S-RSF-IL-03</strain>
    </source>
</reference>
<dbReference type="PROSITE" id="PS50943">
    <property type="entry name" value="HTH_CROC1"/>
    <property type="match status" value="1"/>
</dbReference>
<dbReference type="GO" id="GO:0005694">
    <property type="term" value="C:chromosome"/>
    <property type="evidence" value="ECO:0007669"/>
    <property type="project" value="TreeGrafter"/>
</dbReference>
<dbReference type="NCBIfam" id="TIGR00180">
    <property type="entry name" value="parB_part"/>
    <property type="match status" value="1"/>
</dbReference>
<dbReference type="GO" id="GO:0007059">
    <property type="term" value="P:chromosome segregation"/>
    <property type="evidence" value="ECO:0007669"/>
    <property type="project" value="UniProtKB-KW"/>
</dbReference>
<dbReference type="PANTHER" id="PTHR33375:SF1">
    <property type="entry name" value="CHROMOSOME-PARTITIONING PROTEIN PARB-RELATED"/>
    <property type="match status" value="1"/>
</dbReference>
<name>A0A849SRD7_UNCEI</name>
<evidence type="ECO:0000256" key="1">
    <source>
        <dbReference type="ARBA" id="ARBA00006295"/>
    </source>
</evidence>
<dbReference type="FunFam" id="3.90.1530.30:FF:000001">
    <property type="entry name" value="Chromosome partitioning protein ParB"/>
    <property type="match status" value="1"/>
</dbReference>
<evidence type="ECO:0000259" key="4">
    <source>
        <dbReference type="PROSITE" id="PS50943"/>
    </source>
</evidence>
<dbReference type="InterPro" id="IPR042075">
    <property type="entry name" value="KorB_DNA-db"/>
</dbReference>
<dbReference type="Pfam" id="PF02195">
    <property type="entry name" value="ParB_N"/>
    <property type="match status" value="1"/>
</dbReference>
<dbReference type="PANTHER" id="PTHR33375">
    <property type="entry name" value="CHROMOSOME-PARTITIONING PROTEIN PARB-RELATED"/>
    <property type="match status" value="1"/>
</dbReference>
<evidence type="ECO:0000256" key="3">
    <source>
        <dbReference type="ARBA" id="ARBA00023125"/>
    </source>
</evidence>
<evidence type="ECO:0000256" key="2">
    <source>
        <dbReference type="ARBA" id="ARBA00022829"/>
    </source>
</evidence>
<dbReference type="SUPFAM" id="SSF110849">
    <property type="entry name" value="ParB/Sulfiredoxin"/>
    <property type="match status" value="1"/>
</dbReference>
<evidence type="ECO:0000313" key="5">
    <source>
        <dbReference type="EMBL" id="NOT35557.1"/>
    </source>
</evidence>
<dbReference type="InterPro" id="IPR050336">
    <property type="entry name" value="Chromosome_partition/occlusion"/>
</dbReference>